<evidence type="ECO:0000256" key="7">
    <source>
        <dbReference type="SAM" id="MobiDB-lite"/>
    </source>
</evidence>
<sequence>MVVAERTLGRCSFLLIGALVWGVRDHKAHSLLSTLQNLLQLPSESMFKGILLCVLFAVLSANPLSQPEGFADEERDVRGLASFLGKALKAGLKIGAHLLGGAPQQREANDERRFADDDDDVNERDVRGFASFLGKALKAALKIGANMLGGAPQQREANDERRFADDEDDVNERDVRGFGSFLGKALKAALKIGANALGGAPQQREANDERRFADGQQDYTGWMDFGRRNGEDD</sequence>
<dbReference type="PROSITE" id="PS00259">
    <property type="entry name" value="GASTRIN"/>
    <property type="match status" value="1"/>
</dbReference>
<evidence type="ECO:0000256" key="3">
    <source>
        <dbReference type="ARBA" id="ARBA00022525"/>
    </source>
</evidence>
<keyword evidence="3" id="KW-0964">Secreted</keyword>
<dbReference type="EMBL" id="KV467291">
    <property type="protein sequence ID" value="OCT56362.1"/>
    <property type="molecule type" value="Genomic_DNA"/>
</dbReference>
<evidence type="ECO:0000256" key="5">
    <source>
        <dbReference type="ARBA" id="ARBA00022815"/>
    </source>
</evidence>
<evidence type="ECO:0000259" key="8">
    <source>
        <dbReference type="Pfam" id="PF00918"/>
    </source>
</evidence>
<dbReference type="Proteomes" id="UP000694892">
    <property type="component" value="Unassembled WGS sequence"/>
</dbReference>
<dbReference type="GO" id="GO:0005576">
    <property type="term" value="C:extracellular region"/>
    <property type="evidence" value="ECO:0007669"/>
    <property type="project" value="UniProtKB-SubCell"/>
</dbReference>
<organism evidence="9">
    <name type="scientific">Xenopus laevis</name>
    <name type="common">African clawed frog</name>
    <dbReference type="NCBI Taxonomy" id="8355"/>
    <lineage>
        <taxon>Eukaryota</taxon>
        <taxon>Metazoa</taxon>
        <taxon>Chordata</taxon>
        <taxon>Craniata</taxon>
        <taxon>Vertebrata</taxon>
        <taxon>Euteleostomi</taxon>
        <taxon>Amphibia</taxon>
        <taxon>Batrachia</taxon>
        <taxon>Anura</taxon>
        <taxon>Pipoidea</taxon>
        <taxon>Pipidae</taxon>
        <taxon>Xenopodinae</taxon>
        <taxon>Xenopus</taxon>
        <taxon>Xenopus</taxon>
    </lineage>
</organism>
<evidence type="ECO:0000256" key="2">
    <source>
        <dbReference type="ARBA" id="ARBA00006273"/>
    </source>
</evidence>
<keyword evidence="4" id="KW-0165">Cleavage on pair of basic residues</keyword>
<protein>
    <recommendedName>
        <fullName evidence="8">Gastrin/cholecystokinin peptide hormone domain-containing protein</fullName>
    </recommendedName>
</protein>
<evidence type="ECO:0000256" key="4">
    <source>
        <dbReference type="ARBA" id="ARBA00022685"/>
    </source>
</evidence>
<gene>
    <name evidence="9" type="ORF">XELAEV_18000205mg</name>
</gene>
<evidence type="ECO:0000313" key="9">
    <source>
        <dbReference type="EMBL" id="OCT56362.1"/>
    </source>
</evidence>
<reference evidence="9" key="1">
    <citation type="submission" date="2016-05" db="EMBL/GenBank/DDBJ databases">
        <title>WGS assembly of Xenopus laevis.</title>
        <authorList>
            <person name="Session A."/>
            <person name="Uno Y."/>
            <person name="Kwon T."/>
            <person name="Chapman J."/>
            <person name="Toyoda A."/>
            <person name="Takahashi S."/>
            <person name="Fukui A."/>
            <person name="Hikosaka A."/>
            <person name="Putnam N."/>
            <person name="Stites J."/>
            <person name="Van Heeringen S."/>
            <person name="Quigley I."/>
            <person name="Heinz S."/>
            <person name="Hellsten U."/>
            <person name="Lyons J."/>
            <person name="Suzuki A."/>
            <person name="Kondo M."/>
            <person name="Ogino H."/>
            <person name="Ochi H."/>
            <person name="Bogdanovic O."/>
            <person name="Lister R."/>
            <person name="Georgiou G."/>
            <person name="Paranjpe S."/>
            <person name="Van Kruijsbergen I."/>
            <person name="Mozaffari S."/>
            <person name="Shu S."/>
            <person name="Schmutz J."/>
            <person name="Jenkins J."/>
            <person name="Grimwood J."/>
            <person name="Carlson J."/>
            <person name="Mitros T."/>
            <person name="Simakov O."/>
            <person name="Heald R."/>
            <person name="Miller K."/>
            <person name="Haudenschild C."/>
            <person name="Kuroki Y."/>
            <person name="Tanaka T."/>
            <person name="Michiue T."/>
            <person name="Watanabe M."/>
            <person name="Kinoshita T."/>
            <person name="Ohta Y."/>
            <person name="Mawaribuchi S."/>
            <person name="Suzuki Y."/>
            <person name="Haramoto Y."/>
            <person name="Yamamoto T."/>
            <person name="Takagi C."/>
            <person name="Kitzman J."/>
            <person name="Shendure J."/>
            <person name="Nakayama T."/>
            <person name="Izutsu Y."/>
            <person name="Robert J."/>
            <person name="Dichmann D."/>
            <person name="Flajnik M."/>
            <person name="Houston D."/>
            <person name="Marcotte E."/>
            <person name="Wallingford J."/>
            <person name="Ito Y."/>
            <person name="Asashima M."/>
            <person name="Ueno N."/>
            <person name="Matsuda Y."/>
            <person name="Jan Veenstra G."/>
            <person name="Fujiyama A."/>
            <person name="Harland R."/>
            <person name="Taira M."/>
            <person name="Rokhsar D.S."/>
        </authorList>
    </citation>
    <scope>NUCLEOTIDE SEQUENCE</scope>
    <source>
        <strain evidence="9">J</strain>
        <tissue evidence="9">Blood</tissue>
    </source>
</reference>
<comment type="similarity">
    <text evidence="2 6">Belongs to the gastrin/cholecystokinin family.</text>
</comment>
<dbReference type="GO" id="GO:0005179">
    <property type="term" value="F:hormone activity"/>
    <property type="evidence" value="ECO:0007669"/>
    <property type="project" value="InterPro"/>
</dbReference>
<comment type="subcellular location">
    <subcellularLocation>
        <location evidence="1 6">Secreted</location>
    </subcellularLocation>
</comment>
<feature type="region of interest" description="Disordered" evidence="7">
    <location>
        <begin position="199"/>
        <end position="233"/>
    </location>
</feature>
<dbReference type="AlphaFoldDB" id="A0A974BQP3"/>
<keyword evidence="5" id="KW-0027">Amidation</keyword>
<name>A0A974BQP3_XENLA</name>
<dbReference type="Pfam" id="PF00918">
    <property type="entry name" value="Gastrin"/>
    <property type="match status" value="1"/>
</dbReference>
<evidence type="ECO:0000256" key="6">
    <source>
        <dbReference type="RuleBase" id="RU004362"/>
    </source>
</evidence>
<accession>A0A974BQP3</accession>
<feature type="domain" description="Gastrin/cholecystokinin peptide hormone" evidence="8">
    <location>
        <begin position="164"/>
        <end position="232"/>
    </location>
</feature>
<proteinExistence type="inferred from homology"/>
<dbReference type="InterPro" id="IPR013152">
    <property type="entry name" value="Gastrin/cholecystokinin_CS"/>
</dbReference>
<dbReference type="InterPro" id="IPR001651">
    <property type="entry name" value="Gastrin/CCK"/>
</dbReference>
<evidence type="ECO:0000256" key="1">
    <source>
        <dbReference type="ARBA" id="ARBA00004613"/>
    </source>
</evidence>